<evidence type="ECO:0000256" key="7">
    <source>
        <dbReference type="ARBA" id="ARBA00023136"/>
    </source>
</evidence>
<feature type="transmembrane region" description="Helical" evidence="8">
    <location>
        <begin position="95"/>
        <end position="113"/>
    </location>
</feature>
<dbReference type="Pfam" id="PF01925">
    <property type="entry name" value="TauE"/>
    <property type="match status" value="1"/>
</dbReference>
<proteinExistence type="inferred from homology"/>
<gene>
    <name evidence="9" type="ORF">EHQ69_17915</name>
</gene>
<feature type="transmembrane region" description="Helical" evidence="8">
    <location>
        <begin position="125"/>
        <end position="151"/>
    </location>
</feature>
<dbReference type="InterPro" id="IPR052017">
    <property type="entry name" value="TSUP"/>
</dbReference>
<dbReference type="AlphaFoldDB" id="A0A4Z0ZYS4"/>
<feature type="transmembrane region" description="Helical" evidence="8">
    <location>
        <begin position="70"/>
        <end position="89"/>
    </location>
</feature>
<evidence type="ECO:0000313" key="10">
    <source>
        <dbReference type="Proteomes" id="UP000298263"/>
    </source>
</evidence>
<accession>A0A4Z0ZYS4</accession>
<evidence type="ECO:0000256" key="1">
    <source>
        <dbReference type="ARBA" id="ARBA00004651"/>
    </source>
</evidence>
<comment type="similarity">
    <text evidence="2 8">Belongs to the 4-toluene sulfonate uptake permease (TSUP) (TC 2.A.102) family.</text>
</comment>
<protein>
    <recommendedName>
        <fullName evidence="8">Probable membrane transporter protein</fullName>
    </recommendedName>
</protein>
<evidence type="ECO:0000256" key="4">
    <source>
        <dbReference type="ARBA" id="ARBA00022475"/>
    </source>
</evidence>
<evidence type="ECO:0000256" key="3">
    <source>
        <dbReference type="ARBA" id="ARBA00022448"/>
    </source>
</evidence>
<reference evidence="9" key="1">
    <citation type="journal article" date="2019" name="PLoS Negl. Trop. Dis.">
        <title>Revisiting the worldwide diversity of Leptospira species in the environment.</title>
        <authorList>
            <person name="Vincent A.T."/>
            <person name="Schiettekatte O."/>
            <person name="Bourhy P."/>
            <person name="Veyrier F.J."/>
            <person name="Picardeau M."/>
        </authorList>
    </citation>
    <scope>NUCLEOTIDE SEQUENCE [LARGE SCALE GENOMIC DNA]</scope>
    <source>
        <strain evidence="9">201702422</strain>
    </source>
</reference>
<sequence length="343" mass="38481">MLLTLSIVFVSSFIAFAISAICGGGAGLMLIPILGSFLPITQVPAALSIGTFTSSSSRIIVFRQNIHWPIVRWFIPAALPALLLGAWLLKFVNPLYLEIVLGIFLVTNLPLLFKKQEEISEIRKLSPFKITCIGFVAGFLSGFTGAVGLLFNKFYFRYGLTKEEIIATRAANEVILHLIKIVLYTLFGLISMKVISVGFSIAVSALLSTWFMKWVLPRLSDLFFKKIGYFAMFISGFFMFGNASSHLILQNGGELLANSKENGIETKLKWLNGEYAFELSYDEGFEFEQVIPISELTEENQQLVKSRHTEADQIVVEVVYAIGSQSYEAYYFKDQLLIEKYDF</sequence>
<dbReference type="PANTHER" id="PTHR30269:SF37">
    <property type="entry name" value="MEMBRANE TRANSPORTER PROTEIN"/>
    <property type="match status" value="1"/>
</dbReference>
<dbReference type="InterPro" id="IPR002781">
    <property type="entry name" value="TM_pro_TauE-like"/>
</dbReference>
<name>A0A4Z0ZYS4_9LEPT</name>
<comment type="caution">
    <text evidence="9">The sequence shown here is derived from an EMBL/GenBank/DDBJ whole genome shotgun (WGS) entry which is preliminary data.</text>
</comment>
<feature type="transmembrane region" description="Helical" evidence="8">
    <location>
        <begin position="227"/>
        <end position="249"/>
    </location>
</feature>
<evidence type="ECO:0000313" key="9">
    <source>
        <dbReference type="EMBL" id="TGL86059.1"/>
    </source>
</evidence>
<keyword evidence="10" id="KW-1185">Reference proteome</keyword>
<evidence type="ECO:0000256" key="2">
    <source>
        <dbReference type="ARBA" id="ARBA00009142"/>
    </source>
</evidence>
<dbReference type="PANTHER" id="PTHR30269">
    <property type="entry name" value="TRANSMEMBRANE PROTEIN YFCA"/>
    <property type="match status" value="1"/>
</dbReference>
<feature type="transmembrane region" description="Helical" evidence="8">
    <location>
        <begin position="181"/>
        <end position="207"/>
    </location>
</feature>
<dbReference type="EMBL" id="RQGP01000032">
    <property type="protein sequence ID" value="TGL86059.1"/>
    <property type="molecule type" value="Genomic_DNA"/>
</dbReference>
<keyword evidence="5 8" id="KW-0812">Transmembrane</keyword>
<evidence type="ECO:0000256" key="8">
    <source>
        <dbReference type="RuleBase" id="RU363041"/>
    </source>
</evidence>
<dbReference type="OrthoDB" id="8421744at2"/>
<keyword evidence="6 8" id="KW-1133">Transmembrane helix</keyword>
<keyword evidence="3" id="KW-0813">Transport</keyword>
<keyword evidence="7 8" id="KW-0472">Membrane</keyword>
<evidence type="ECO:0000256" key="6">
    <source>
        <dbReference type="ARBA" id="ARBA00022989"/>
    </source>
</evidence>
<organism evidence="9 10">
    <name type="scientific">Leptospira congkakensis</name>
    <dbReference type="NCBI Taxonomy" id="2484932"/>
    <lineage>
        <taxon>Bacteria</taxon>
        <taxon>Pseudomonadati</taxon>
        <taxon>Spirochaetota</taxon>
        <taxon>Spirochaetia</taxon>
        <taxon>Leptospirales</taxon>
        <taxon>Leptospiraceae</taxon>
        <taxon>Leptospira</taxon>
    </lineage>
</organism>
<keyword evidence="4 8" id="KW-1003">Cell membrane</keyword>
<dbReference type="Proteomes" id="UP000298263">
    <property type="component" value="Unassembled WGS sequence"/>
</dbReference>
<evidence type="ECO:0000256" key="5">
    <source>
        <dbReference type="ARBA" id="ARBA00022692"/>
    </source>
</evidence>
<comment type="subcellular location">
    <subcellularLocation>
        <location evidence="1 8">Cell membrane</location>
        <topology evidence="1 8">Multi-pass membrane protein</topology>
    </subcellularLocation>
</comment>
<dbReference type="GO" id="GO:0005886">
    <property type="term" value="C:plasma membrane"/>
    <property type="evidence" value="ECO:0007669"/>
    <property type="project" value="UniProtKB-SubCell"/>
</dbReference>